<keyword evidence="11" id="KW-1133">Transmembrane helix</keyword>
<keyword evidence="5" id="KW-0547">Nucleotide-binding</keyword>
<dbReference type="CDD" id="cd12915">
    <property type="entry name" value="PDC2_DGC_like"/>
    <property type="match status" value="1"/>
</dbReference>
<dbReference type="SMART" id="SM00388">
    <property type="entry name" value="HisKA"/>
    <property type="match status" value="1"/>
</dbReference>
<dbReference type="PROSITE" id="PS50109">
    <property type="entry name" value="HIS_KIN"/>
    <property type="match status" value="1"/>
</dbReference>
<evidence type="ECO:0000256" key="7">
    <source>
        <dbReference type="ARBA" id="ARBA00022840"/>
    </source>
</evidence>
<evidence type="ECO:0000256" key="10">
    <source>
        <dbReference type="SAM" id="MobiDB-lite"/>
    </source>
</evidence>
<feature type="domain" description="Response regulatory" evidence="14">
    <location>
        <begin position="580"/>
        <end position="691"/>
    </location>
</feature>
<dbReference type="SMART" id="SM00448">
    <property type="entry name" value="REC"/>
    <property type="match status" value="1"/>
</dbReference>
<dbReference type="PANTHER" id="PTHR43065">
    <property type="entry name" value="SENSOR HISTIDINE KINASE"/>
    <property type="match status" value="1"/>
</dbReference>
<evidence type="ECO:0000256" key="4">
    <source>
        <dbReference type="ARBA" id="ARBA00022679"/>
    </source>
</evidence>
<keyword evidence="16" id="KW-1185">Reference proteome</keyword>
<evidence type="ECO:0000256" key="6">
    <source>
        <dbReference type="ARBA" id="ARBA00022777"/>
    </source>
</evidence>
<keyword evidence="4" id="KW-0808">Transferase</keyword>
<dbReference type="GO" id="GO:0000155">
    <property type="term" value="F:phosphorelay sensor kinase activity"/>
    <property type="evidence" value="ECO:0007669"/>
    <property type="project" value="InterPro"/>
</dbReference>
<evidence type="ECO:0000259" key="13">
    <source>
        <dbReference type="PROSITE" id="PS50109"/>
    </source>
</evidence>
<evidence type="ECO:0000313" key="15">
    <source>
        <dbReference type="EMBL" id="KAA2235642.1"/>
    </source>
</evidence>
<dbReference type="Pfam" id="PF22588">
    <property type="entry name" value="dCache_1_like"/>
    <property type="match status" value="1"/>
</dbReference>
<dbReference type="OrthoDB" id="9796100at2"/>
<gene>
    <name evidence="15" type="ORF">F0L46_19310</name>
</gene>
<evidence type="ECO:0000256" key="3">
    <source>
        <dbReference type="ARBA" id="ARBA00022553"/>
    </source>
</evidence>
<dbReference type="Proteomes" id="UP000323142">
    <property type="component" value="Unassembled WGS sequence"/>
</dbReference>
<evidence type="ECO:0000313" key="16">
    <source>
        <dbReference type="Proteomes" id="UP000323142"/>
    </source>
</evidence>
<dbReference type="Pfam" id="PF00072">
    <property type="entry name" value="Response_reg"/>
    <property type="match status" value="1"/>
</dbReference>
<feature type="chain" id="PRO_5022752864" description="histidine kinase" evidence="12">
    <location>
        <begin position="22"/>
        <end position="732"/>
    </location>
</feature>
<feature type="modified residue" description="4-aspartylphosphate" evidence="9">
    <location>
        <position position="630"/>
    </location>
</feature>
<dbReference type="Gene3D" id="3.30.450.20">
    <property type="entry name" value="PAS domain"/>
    <property type="match status" value="2"/>
</dbReference>
<evidence type="ECO:0000259" key="14">
    <source>
        <dbReference type="PROSITE" id="PS50110"/>
    </source>
</evidence>
<dbReference type="AlphaFoldDB" id="A0A5B2VB50"/>
<dbReference type="SUPFAM" id="SSF47384">
    <property type="entry name" value="Homodimeric domain of signal transducing histidine kinase"/>
    <property type="match status" value="1"/>
</dbReference>
<comment type="catalytic activity">
    <reaction evidence="1">
        <text>ATP + protein L-histidine = ADP + protein N-phospho-L-histidine.</text>
        <dbReference type="EC" id="2.7.13.3"/>
    </reaction>
</comment>
<reference evidence="15 16" key="2">
    <citation type="submission" date="2019-09" db="EMBL/GenBank/DDBJ databases">
        <authorList>
            <person name="Jin C."/>
        </authorList>
    </citation>
    <scope>NUCLEOTIDE SEQUENCE [LARGE SCALE GENOMIC DNA]</scope>
    <source>
        <strain evidence="15 16">BN140002</strain>
    </source>
</reference>
<feature type="region of interest" description="Disordered" evidence="10">
    <location>
        <begin position="693"/>
        <end position="732"/>
    </location>
</feature>
<dbReference type="InterPro" id="IPR036097">
    <property type="entry name" value="HisK_dim/P_sf"/>
</dbReference>
<keyword evidence="3 9" id="KW-0597">Phosphoprotein</keyword>
<keyword evidence="11" id="KW-0812">Transmembrane</keyword>
<dbReference type="InterPro" id="IPR005467">
    <property type="entry name" value="His_kinase_dom"/>
</dbReference>
<dbReference type="GO" id="GO:0005524">
    <property type="term" value="F:ATP binding"/>
    <property type="evidence" value="ECO:0007669"/>
    <property type="project" value="UniProtKB-KW"/>
</dbReference>
<dbReference type="PANTHER" id="PTHR43065:SF46">
    <property type="entry name" value="C4-DICARBOXYLATE TRANSPORT SENSOR PROTEIN DCTB"/>
    <property type="match status" value="1"/>
</dbReference>
<dbReference type="CDD" id="cd12914">
    <property type="entry name" value="PDC1_DGC_like"/>
    <property type="match status" value="1"/>
</dbReference>
<dbReference type="PROSITE" id="PS50110">
    <property type="entry name" value="RESPONSE_REGULATORY"/>
    <property type="match status" value="1"/>
</dbReference>
<evidence type="ECO:0000256" key="2">
    <source>
        <dbReference type="ARBA" id="ARBA00012438"/>
    </source>
</evidence>
<evidence type="ECO:0000256" key="9">
    <source>
        <dbReference type="PROSITE-ProRule" id="PRU00169"/>
    </source>
</evidence>
<reference evidence="15 16" key="1">
    <citation type="submission" date="2019-09" db="EMBL/GenBank/DDBJ databases">
        <title>Salinarimonas rosea gen. nov., sp. nov., a new member of the a-2 subgroup of the Proteobacteria.</title>
        <authorList>
            <person name="Liu J."/>
        </authorList>
    </citation>
    <scope>NUCLEOTIDE SEQUENCE [LARGE SCALE GENOMIC DNA]</scope>
    <source>
        <strain evidence="15 16">BN140002</strain>
    </source>
</reference>
<feature type="domain" description="Histidine kinase" evidence="13">
    <location>
        <begin position="340"/>
        <end position="560"/>
    </location>
</feature>
<dbReference type="SMART" id="SM00387">
    <property type="entry name" value="HATPase_c"/>
    <property type="match status" value="1"/>
</dbReference>
<dbReference type="PRINTS" id="PR00344">
    <property type="entry name" value="BCTRLSENSOR"/>
</dbReference>
<dbReference type="InterPro" id="IPR011006">
    <property type="entry name" value="CheY-like_superfamily"/>
</dbReference>
<accession>A0A5B2VB50</accession>
<dbReference type="Pfam" id="PF00512">
    <property type="entry name" value="HisKA"/>
    <property type="match status" value="1"/>
</dbReference>
<evidence type="ECO:0000256" key="11">
    <source>
        <dbReference type="SAM" id="Phobius"/>
    </source>
</evidence>
<keyword evidence="6" id="KW-0418">Kinase</keyword>
<keyword evidence="12" id="KW-0732">Signal</keyword>
<dbReference type="Gene3D" id="3.40.50.2300">
    <property type="match status" value="1"/>
</dbReference>
<dbReference type="InterPro" id="IPR001789">
    <property type="entry name" value="Sig_transdc_resp-reg_receiver"/>
</dbReference>
<protein>
    <recommendedName>
        <fullName evidence="2">histidine kinase</fullName>
        <ecNumber evidence="2">2.7.13.3</ecNumber>
    </recommendedName>
</protein>
<dbReference type="Pfam" id="PF02518">
    <property type="entry name" value="HATPase_c"/>
    <property type="match status" value="1"/>
</dbReference>
<dbReference type="EMBL" id="VUOA01000034">
    <property type="protein sequence ID" value="KAA2235642.1"/>
    <property type="molecule type" value="Genomic_DNA"/>
</dbReference>
<dbReference type="EC" id="2.7.13.3" evidence="2"/>
<keyword evidence="11" id="KW-0472">Membrane</keyword>
<keyword evidence="8" id="KW-0902">Two-component regulatory system</keyword>
<evidence type="ECO:0000256" key="1">
    <source>
        <dbReference type="ARBA" id="ARBA00000085"/>
    </source>
</evidence>
<evidence type="ECO:0000256" key="8">
    <source>
        <dbReference type="ARBA" id="ARBA00023012"/>
    </source>
</evidence>
<dbReference type="InterPro" id="IPR054327">
    <property type="entry name" value="His-kinase-like_sensor"/>
</dbReference>
<name>A0A5B2VB50_9HYPH</name>
<feature type="signal peptide" evidence="12">
    <location>
        <begin position="1"/>
        <end position="21"/>
    </location>
</feature>
<dbReference type="InterPro" id="IPR036890">
    <property type="entry name" value="HATPase_C_sf"/>
</dbReference>
<evidence type="ECO:0000256" key="5">
    <source>
        <dbReference type="ARBA" id="ARBA00022741"/>
    </source>
</evidence>
<dbReference type="InterPro" id="IPR003661">
    <property type="entry name" value="HisK_dim/P_dom"/>
</dbReference>
<dbReference type="SUPFAM" id="SSF52172">
    <property type="entry name" value="CheY-like"/>
    <property type="match status" value="1"/>
</dbReference>
<proteinExistence type="predicted"/>
<dbReference type="SUPFAM" id="SSF55874">
    <property type="entry name" value="ATPase domain of HSP90 chaperone/DNA topoisomerase II/histidine kinase"/>
    <property type="match status" value="1"/>
</dbReference>
<organism evidence="15 16">
    <name type="scientific">Salinarimonas soli</name>
    <dbReference type="NCBI Taxonomy" id="1638099"/>
    <lineage>
        <taxon>Bacteria</taxon>
        <taxon>Pseudomonadati</taxon>
        <taxon>Pseudomonadota</taxon>
        <taxon>Alphaproteobacteria</taxon>
        <taxon>Hyphomicrobiales</taxon>
        <taxon>Salinarimonadaceae</taxon>
        <taxon>Salinarimonas</taxon>
    </lineage>
</organism>
<sequence length="732" mass="79401">MIRLHRFLLVASVLVPAAVFAAAALWNRSEVLREDTQTIQRTTAILHEHARKVFDTVELVIGRVDDRTRDLSWEEIASPATSAFLRDLKSPLEQAVSIWITDASGRVRAGSQAWDPAVSLADRDFFAAQRERDAGLFISEPFQGRATRTSSFAASRRRSAADGRFGGTIHVSLSPDYFSRFFDEASPNGPDFAALIRQDGEILARSPVRAANARVAPDSPLMRAIKDRPDGGLVSGVSQVDRRDRVFAYRKVGPYPLYVSFAIDRDVILSRWRSNILAYGIVALLSALTLCGVSWLALRRAQAEQIAVLAMRRESEQRLAAEQRLFQSQKMESLGQLTGGVAHDFNNLLAVVIGNLDLLRKRVTEDERGRRLLENAIQGAQRGAVLTQRLLAYSRTQELAPKVVDVPALVAGMMDLLQRSLGPGVRIKTAFPPELPPVIADPNQLELVLLNLAVNARDAMPDGGTVTLSAHPDEAPGVGKGDLRPGAYIRITVQDTGLGMDPETLARAIEPFFTTKGVGKGTGLGLSMVHGFAVQSGGATRITSSLGSGTSVDVWLPRSSTPALPEAVETREERSHRARTILLVDDDPLVMASTSAMLEDIGHTVLEAASGRAALALLGASPSVDLVIADYAMPGMTGLKLAERLRTDRPELPFLLASGHAELPEQADILVARITKPFRQDELANAIDDVLRRAGASARRDSRPPPPGARRAEARHESQGAQPVDPRNDRAT</sequence>
<comment type="caution">
    <text evidence="15">The sequence shown here is derived from an EMBL/GenBank/DDBJ whole genome shotgun (WGS) entry which is preliminary data.</text>
</comment>
<evidence type="ECO:0000256" key="12">
    <source>
        <dbReference type="SAM" id="SignalP"/>
    </source>
</evidence>
<dbReference type="Gene3D" id="1.10.287.130">
    <property type="match status" value="1"/>
</dbReference>
<keyword evidence="7" id="KW-0067">ATP-binding</keyword>
<dbReference type="InterPro" id="IPR004358">
    <property type="entry name" value="Sig_transdc_His_kin-like_C"/>
</dbReference>
<dbReference type="Gene3D" id="3.30.565.10">
    <property type="entry name" value="Histidine kinase-like ATPase, C-terminal domain"/>
    <property type="match status" value="1"/>
</dbReference>
<dbReference type="InterPro" id="IPR003594">
    <property type="entry name" value="HATPase_dom"/>
</dbReference>
<feature type="transmembrane region" description="Helical" evidence="11">
    <location>
        <begin position="276"/>
        <end position="298"/>
    </location>
</feature>